<evidence type="ECO:0000313" key="2">
    <source>
        <dbReference type="EMBL" id="KAK7743753.1"/>
    </source>
</evidence>
<dbReference type="AlphaFoldDB" id="A0AAN9UHW5"/>
<sequence length="324" mass="35159">MVGAPTPQQPLGSRASGHHHPATTSASLAQQGSKEPENHSPPPPPSSSSSSPSALWTEDWESDRAKDATTGRFLSKKARTCLRCLAHGLRCTLEFSGTETEPRCSACRRAGAGAGRCVRPALEDIGPEKTVREQRRLFKAGSGPTYRFQAEHATASWPAVVDEHYAGRLVYVNGMPLDPRDVNAMALPAFRDAADADVDAGAGAGADEENALADSQLMPMPAHIRTTPWRTVTWSDYLPVRENRSMVGEAGEDEGVVFQEVRFQPGDDTGEDGEEGLDVAGENGGEDGGEDEIMCKDDRIKFLQRIRRYPPRAMHLNEMLGETY</sequence>
<reference evidence="2 3" key="1">
    <citation type="submission" date="2024-02" db="EMBL/GenBank/DDBJ databases">
        <title>De novo assembly and annotation of 12 fungi associated with fruit tree decline syndrome in Ontario, Canada.</title>
        <authorList>
            <person name="Sulman M."/>
            <person name="Ellouze W."/>
            <person name="Ilyukhin E."/>
        </authorList>
    </citation>
    <scope>NUCLEOTIDE SEQUENCE [LARGE SCALE GENOMIC DNA]</scope>
    <source>
        <strain evidence="2 3">M11/M66-122</strain>
    </source>
</reference>
<organism evidence="2 3">
    <name type="scientific">Diatrype stigma</name>
    <dbReference type="NCBI Taxonomy" id="117547"/>
    <lineage>
        <taxon>Eukaryota</taxon>
        <taxon>Fungi</taxon>
        <taxon>Dikarya</taxon>
        <taxon>Ascomycota</taxon>
        <taxon>Pezizomycotina</taxon>
        <taxon>Sordariomycetes</taxon>
        <taxon>Xylariomycetidae</taxon>
        <taxon>Xylariales</taxon>
        <taxon>Diatrypaceae</taxon>
        <taxon>Diatrype</taxon>
    </lineage>
</organism>
<keyword evidence="3" id="KW-1185">Reference proteome</keyword>
<evidence type="ECO:0000313" key="3">
    <source>
        <dbReference type="Proteomes" id="UP001320420"/>
    </source>
</evidence>
<protein>
    <submittedName>
        <fullName evidence="2">Uncharacterized protein</fullName>
    </submittedName>
</protein>
<name>A0AAN9UHW5_9PEZI</name>
<dbReference type="EMBL" id="JAKJXP020000129">
    <property type="protein sequence ID" value="KAK7743753.1"/>
    <property type="molecule type" value="Genomic_DNA"/>
</dbReference>
<feature type="compositionally biased region" description="Polar residues" evidence="1">
    <location>
        <begin position="22"/>
        <end position="33"/>
    </location>
</feature>
<accession>A0AAN9UHW5</accession>
<comment type="caution">
    <text evidence="2">The sequence shown here is derived from an EMBL/GenBank/DDBJ whole genome shotgun (WGS) entry which is preliminary data.</text>
</comment>
<feature type="region of interest" description="Disordered" evidence="1">
    <location>
        <begin position="1"/>
        <end position="58"/>
    </location>
</feature>
<proteinExistence type="predicted"/>
<evidence type="ECO:0000256" key="1">
    <source>
        <dbReference type="SAM" id="MobiDB-lite"/>
    </source>
</evidence>
<gene>
    <name evidence="2" type="ORF">SLS62_010445</name>
</gene>
<dbReference type="Proteomes" id="UP001320420">
    <property type="component" value="Unassembled WGS sequence"/>
</dbReference>